<protein>
    <submittedName>
        <fullName evidence="2">Uncharacterized protein</fullName>
    </submittedName>
</protein>
<accession>A0AAD4PMA0</accession>
<dbReference type="Proteomes" id="UP001200034">
    <property type="component" value="Unassembled WGS sequence"/>
</dbReference>
<evidence type="ECO:0000313" key="3">
    <source>
        <dbReference type="Proteomes" id="UP001200034"/>
    </source>
</evidence>
<keyword evidence="1" id="KW-0732">Signal</keyword>
<gene>
    <name evidence="2" type="ORF">KR093_001394</name>
</gene>
<keyword evidence="3" id="KW-1185">Reference proteome</keyword>
<comment type="caution">
    <text evidence="2">The sequence shown here is derived from an EMBL/GenBank/DDBJ whole genome shotgun (WGS) entry which is preliminary data.</text>
</comment>
<evidence type="ECO:0000256" key="1">
    <source>
        <dbReference type="SAM" id="SignalP"/>
    </source>
</evidence>
<feature type="chain" id="PRO_5042215967" evidence="1">
    <location>
        <begin position="21"/>
        <end position="61"/>
    </location>
</feature>
<feature type="signal peptide" evidence="1">
    <location>
        <begin position="1"/>
        <end position="20"/>
    </location>
</feature>
<sequence>SMQLLWLGICWLYMLLFIKALPLPEWSPDYLQDGHDFPDILDDWQYEVMLKRYQKYAPNYM</sequence>
<reference evidence="2" key="1">
    <citation type="journal article" date="2021" name="Mol. Ecol. Resour.">
        <title>Phylogenomic analyses of the genus Drosophila reveals genomic signals of climate adaptation.</title>
        <authorList>
            <person name="Li F."/>
            <person name="Rane R.V."/>
            <person name="Luria V."/>
            <person name="Xiong Z."/>
            <person name="Chen J."/>
            <person name="Li Z."/>
            <person name="Catullo R.A."/>
            <person name="Griffin P.C."/>
            <person name="Schiffer M."/>
            <person name="Pearce S."/>
            <person name="Lee S.F."/>
            <person name="McElroy K."/>
            <person name="Stocker A."/>
            <person name="Shirriffs J."/>
            <person name="Cockerell F."/>
            <person name="Coppin C."/>
            <person name="Sgro C.M."/>
            <person name="Karger A."/>
            <person name="Cain J.W."/>
            <person name="Weber J.A."/>
            <person name="Santpere G."/>
            <person name="Kirschner M.W."/>
            <person name="Hoffmann A.A."/>
            <person name="Oakeshott J.G."/>
            <person name="Zhang G."/>
        </authorList>
    </citation>
    <scope>NUCLEOTIDE SEQUENCE</scope>
    <source>
        <strain evidence="2">BGI-SZ-2011g</strain>
    </source>
</reference>
<dbReference type="EMBL" id="JAJJHW010001127">
    <property type="protein sequence ID" value="KAH8376799.1"/>
    <property type="molecule type" value="Genomic_DNA"/>
</dbReference>
<name>A0AAD4PMA0_9MUSC</name>
<evidence type="ECO:0000313" key="2">
    <source>
        <dbReference type="EMBL" id="KAH8376799.1"/>
    </source>
</evidence>
<feature type="non-terminal residue" evidence="2">
    <location>
        <position position="1"/>
    </location>
</feature>
<proteinExistence type="predicted"/>
<dbReference type="AlphaFoldDB" id="A0AAD4PMA0"/>
<organism evidence="2 3">
    <name type="scientific">Drosophila rubida</name>
    <dbReference type="NCBI Taxonomy" id="30044"/>
    <lineage>
        <taxon>Eukaryota</taxon>
        <taxon>Metazoa</taxon>
        <taxon>Ecdysozoa</taxon>
        <taxon>Arthropoda</taxon>
        <taxon>Hexapoda</taxon>
        <taxon>Insecta</taxon>
        <taxon>Pterygota</taxon>
        <taxon>Neoptera</taxon>
        <taxon>Endopterygota</taxon>
        <taxon>Diptera</taxon>
        <taxon>Brachycera</taxon>
        <taxon>Muscomorpha</taxon>
        <taxon>Ephydroidea</taxon>
        <taxon>Drosophilidae</taxon>
        <taxon>Drosophila</taxon>
    </lineage>
</organism>